<dbReference type="Proteomes" id="UP001151518">
    <property type="component" value="Unassembled WGS sequence"/>
</dbReference>
<dbReference type="OrthoDB" id="94039at2759"/>
<sequence>MPGGPAIVDGLDTITEDEDDDVFGLKDMAISNNQTPRKRMDPFVERMKYAKEISAQLRNTEETSPWFMNACDILAVIAQLGQPKNIAGVGRSWRAASLLLSEIISPLTIATLSYDSSFGFLYASLFTNTLNANTNAANHNDDTLYVNNQNANILNTNTNVYTNANVTA</sequence>
<name>A0A9W8G545_9FUNG</name>
<evidence type="ECO:0000313" key="1">
    <source>
        <dbReference type="EMBL" id="KAJ2673447.1"/>
    </source>
</evidence>
<proteinExistence type="predicted"/>
<evidence type="ECO:0000313" key="2">
    <source>
        <dbReference type="Proteomes" id="UP001151518"/>
    </source>
</evidence>
<reference evidence="1" key="1">
    <citation type="submission" date="2022-07" db="EMBL/GenBank/DDBJ databases">
        <title>Phylogenomic reconstructions and comparative analyses of Kickxellomycotina fungi.</title>
        <authorList>
            <person name="Reynolds N.K."/>
            <person name="Stajich J.E."/>
            <person name="Barry K."/>
            <person name="Grigoriev I.V."/>
            <person name="Crous P."/>
            <person name="Smith M.E."/>
        </authorList>
    </citation>
    <scope>NUCLEOTIDE SEQUENCE</scope>
    <source>
        <strain evidence="1">NRRL 3115</strain>
    </source>
</reference>
<dbReference type="EMBL" id="JANBTW010000068">
    <property type="protein sequence ID" value="KAJ2673447.1"/>
    <property type="molecule type" value="Genomic_DNA"/>
</dbReference>
<comment type="caution">
    <text evidence="1">The sequence shown here is derived from an EMBL/GenBank/DDBJ whole genome shotgun (WGS) entry which is preliminary data.</text>
</comment>
<gene>
    <name evidence="1" type="ORF">GGI25_004709</name>
</gene>
<dbReference type="AlphaFoldDB" id="A0A9W8G545"/>
<protein>
    <submittedName>
        <fullName evidence="1">Uncharacterized protein</fullName>
    </submittedName>
</protein>
<accession>A0A9W8G545</accession>
<organism evidence="1 2">
    <name type="scientific">Coemansia spiralis</name>
    <dbReference type="NCBI Taxonomy" id="417178"/>
    <lineage>
        <taxon>Eukaryota</taxon>
        <taxon>Fungi</taxon>
        <taxon>Fungi incertae sedis</taxon>
        <taxon>Zoopagomycota</taxon>
        <taxon>Kickxellomycotina</taxon>
        <taxon>Kickxellomycetes</taxon>
        <taxon>Kickxellales</taxon>
        <taxon>Kickxellaceae</taxon>
        <taxon>Coemansia</taxon>
    </lineage>
</organism>